<feature type="compositionally biased region" description="Basic and acidic residues" evidence="1">
    <location>
        <begin position="559"/>
        <end position="573"/>
    </location>
</feature>
<feature type="compositionally biased region" description="Basic and acidic residues" evidence="1">
    <location>
        <begin position="528"/>
        <end position="548"/>
    </location>
</feature>
<protein>
    <submittedName>
        <fullName evidence="4">Uncharacterized protein</fullName>
    </submittedName>
</protein>
<feature type="region of interest" description="Disordered" evidence="1">
    <location>
        <begin position="496"/>
        <end position="587"/>
    </location>
</feature>
<feature type="compositionally biased region" description="Low complexity" evidence="1">
    <location>
        <begin position="423"/>
        <end position="444"/>
    </location>
</feature>
<sequence>MIPLFLALALGLGPASVRSQTDATPGPGKFFFMWPTQVSQCQLVNLTWGAGAVAPFQAWVVPIGQQPFIYQIPASAYSNNQGFYQIQVQLNQGTNYVMLMSDARGVGSGGTSALQIVSSSPDTSCLNTASRNQTAKAFSYSVAGRAQQCSNGFEIAWDGSSANAPYNFTVIPLTQRYYPFDVVLEQKSGWSTDWVVNMTTGTRFTVVMNNKNGYGRGGAAGIYEVANTNNTPSSCVSQSIMGTGAWPIGVATNTLPVATRPAQTLAYGNSGGGGDNGFGAAIAGIVVGCLAALVIAGVTIWFCLRRRRRLRMGLDARGNKRKAEEVDLADEIDDGDTDGQGYSDAQVGMPVVSPYPTSASGGGGRYSAVPGEERRGSFGVSEGGTMTSAGVAGVGAAAGVGGRGSMGEDRERERERWEGNGVAGPLPSKSPLGPGSSAAGTSTAVSPHQLSPPVSRTGGSNDSVPSLKRDTQNMLGLPPGAGAGIGLGDGIGGGGGMRVMNHDHPDYLPAIPVGAGGSGNSRGSGNRQSREDRQPQFRRHADAGRVEDVVDLPPLYTDVPREGRLEHEVDVGERTGLAPDSPRYTGR</sequence>
<gene>
    <name evidence="4" type="ORF">MKK02DRAFT_41020</name>
</gene>
<evidence type="ECO:0000256" key="1">
    <source>
        <dbReference type="SAM" id="MobiDB-lite"/>
    </source>
</evidence>
<dbReference type="Proteomes" id="UP001164286">
    <property type="component" value="Unassembled WGS sequence"/>
</dbReference>
<name>A0AA38H4W8_9TREE</name>
<dbReference type="AlphaFoldDB" id="A0AA38H4W8"/>
<comment type="caution">
    <text evidence="4">The sequence shown here is derived from an EMBL/GenBank/DDBJ whole genome shotgun (WGS) entry which is preliminary data.</text>
</comment>
<feature type="chain" id="PRO_5041209675" evidence="3">
    <location>
        <begin position="20"/>
        <end position="587"/>
    </location>
</feature>
<dbReference type="GeneID" id="77730588"/>
<evidence type="ECO:0000256" key="3">
    <source>
        <dbReference type="SAM" id="SignalP"/>
    </source>
</evidence>
<keyword evidence="5" id="KW-1185">Reference proteome</keyword>
<evidence type="ECO:0000256" key="2">
    <source>
        <dbReference type="SAM" id="Phobius"/>
    </source>
</evidence>
<feature type="signal peptide" evidence="3">
    <location>
        <begin position="1"/>
        <end position="19"/>
    </location>
</feature>
<keyword evidence="2" id="KW-0472">Membrane</keyword>
<feature type="region of interest" description="Disordered" evidence="1">
    <location>
        <begin position="355"/>
        <end position="481"/>
    </location>
</feature>
<accession>A0AA38H4W8</accession>
<feature type="compositionally biased region" description="Basic and acidic residues" evidence="1">
    <location>
        <begin position="406"/>
        <end position="418"/>
    </location>
</feature>
<keyword evidence="3" id="KW-0732">Signal</keyword>
<organism evidence="4 5">
    <name type="scientific">Dioszegia hungarica</name>
    <dbReference type="NCBI Taxonomy" id="4972"/>
    <lineage>
        <taxon>Eukaryota</taxon>
        <taxon>Fungi</taxon>
        <taxon>Dikarya</taxon>
        <taxon>Basidiomycota</taxon>
        <taxon>Agaricomycotina</taxon>
        <taxon>Tremellomycetes</taxon>
        <taxon>Tremellales</taxon>
        <taxon>Bulleribasidiaceae</taxon>
        <taxon>Dioszegia</taxon>
    </lineage>
</organism>
<keyword evidence="2" id="KW-0812">Transmembrane</keyword>
<feature type="compositionally biased region" description="Polar residues" evidence="1">
    <location>
        <begin position="445"/>
        <end position="464"/>
    </location>
</feature>
<evidence type="ECO:0000313" key="5">
    <source>
        <dbReference type="Proteomes" id="UP001164286"/>
    </source>
</evidence>
<reference evidence="4" key="1">
    <citation type="journal article" date="2022" name="G3 (Bethesda)">
        <title>High quality genome of the basidiomycete yeast Dioszegia hungarica PDD-24b-2 isolated from cloud water.</title>
        <authorList>
            <person name="Jarrige D."/>
            <person name="Haridas S."/>
            <person name="Bleykasten-Grosshans C."/>
            <person name="Joly M."/>
            <person name="Nadalig T."/>
            <person name="Sancelme M."/>
            <person name="Vuilleumier S."/>
            <person name="Grigoriev I.V."/>
            <person name="Amato P."/>
            <person name="Bringel F."/>
        </authorList>
    </citation>
    <scope>NUCLEOTIDE SEQUENCE</scope>
    <source>
        <strain evidence="4">PDD-24b-2</strain>
    </source>
</reference>
<feature type="compositionally biased region" description="Gly residues" evidence="1">
    <location>
        <begin position="392"/>
        <end position="405"/>
    </location>
</feature>
<dbReference type="RefSeq" id="XP_052942486.1">
    <property type="nucleotide sequence ID" value="XM_053091383.1"/>
</dbReference>
<feature type="transmembrane region" description="Helical" evidence="2">
    <location>
        <begin position="278"/>
        <end position="304"/>
    </location>
</feature>
<proteinExistence type="predicted"/>
<dbReference type="EMBL" id="JAKWFO010000014">
    <property type="protein sequence ID" value="KAI9632709.1"/>
    <property type="molecule type" value="Genomic_DNA"/>
</dbReference>
<evidence type="ECO:0000313" key="4">
    <source>
        <dbReference type="EMBL" id="KAI9632709.1"/>
    </source>
</evidence>
<keyword evidence="2" id="KW-1133">Transmembrane helix</keyword>